<dbReference type="EMBL" id="AWSJ01000305">
    <property type="protein sequence ID" value="ERI06910.1"/>
    <property type="molecule type" value="Genomic_DNA"/>
</dbReference>
<comment type="caution">
    <text evidence="1">The sequence shown here is derived from an EMBL/GenBank/DDBJ whole genome shotgun (WGS) entry which is preliminary data.</text>
</comment>
<dbReference type="Proteomes" id="UP000016511">
    <property type="component" value="Unassembled WGS sequence"/>
</dbReference>
<proteinExistence type="predicted"/>
<gene>
    <name evidence="1" type="ORF">HMPREF0083_05032</name>
</gene>
<reference evidence="1 2" key="1">
    <citation type="submission" date="2013-08" db="EMBL/GenBank/DDBJ databases">
        <authorList>
            <person name="Weinstock G."/>
            <person name="Sodergren E."/>
            <person name="Wylie T."/>
            <person name="Fulton L."/>
            <person name="Fulton R."/>
            <person name="Fronick C."/>
            <person name="O'Laughlin M."/>
            <person name="Godfrey J."/>
            <person name="Miner T."/>
            <person name="Herter B."/>
            <person name="Appelbaum E."/>
            <person name="Cordes M."/>
            <person name="Lek S."/>
            <person name="Wollam A."/>
            <person name="Pepin K.H."/>
            <person name="Palsikar V.B."/>
            <person name="Mitreva M."/>
            <person name="Wilson R.K."/>
        </authorList>
    </citation>
    <scope>NUCLEOTIDE SEQUENCE [LARGE SCALE GENOMIC DNA]</scope>
    <source>
        <strain evidence="1 2">ATCC 12856</strain>
    </source>
</reference>
<accession>U1WW56</accession>
<sequence>MPFDISIATRLYSVYEETLRNVLKGPLIFSGLVRISTRLYTYSRMFMNKQYGY</sequence>
<dbReference type="AlphaFoldDB" id="U1WW56"/>
<protein>
    <submittedName>
        <fullName evidence="1">Uncharacterized protein</fullName>
    </submittedName>
</protein>
<name>U1WW56_ANEAE</name>
<keyword evidence="2" id="KW-1185">Reference proteome</keyword>
<evidence type="ECO:0000313" key="2">
    <source>
        <dbReference type="Proteomes" id="UP000016511"/>
    </source>
</evidence>
<organism evidence="1 2">
    <name type="scientific">Aneurinibacillus aneurinilyticus ATCC 12856</name>
    <dbReference type="NCBI Taxonomy" id="649747"/>
    <lineage>
        <taxon>Bacteria</taxon>
        <taxon>Bacillati</taxon>
        <taxon>Bacillota</taxon>
        <taxon>Bacilli</taxon>
        <taxon>Bacillales</taxon>
        <taxon>Paenibacillaceae</taxon>
        <taxon>Aneurinibacillus group</taxon>
        <taxon>Aneurinibacillus</taxon>
    </lineage>
</organism>
<dbReference type="STRING" id="649747.HMPREF0083_05032"/>
<dbReference type="HOGENOM" id="CLU_3057990_0_0_9"/>
<evidence type="ECO:0000313" key="1">
    <source>
        <dbReference type="EMBL" id="ERI06910.1"/>
    </source>
</evidence>